<reference evidence="2" key="1">
    <citation type="journal article" date="2019" name="Int. J. Syst. Evol. Microbiol.">
        <title>The Global Catalogue of Microorganisms (GCM) 10K type strain sequencing project: providing services to taxonomists for standard genome sequencing and annotation.</title>
        <authorList>
            <consortium name="The Broad Institute Genomics Platform"/>
            <consortium name="The Broad Institute Genome Sequencing Center for Infectious Disease"/>
            <person name="Wu L."/>
            <person name="Ma J."/>
        </authorList>
    </citation>
    <scope>NUCLEOTIDE SEQUENCE [LARGE SCALE GENOMIC DNA]</scope>
    <source>
        <strain evidence="2">NBRC 108723</strain>
    </source>
</reference>
<evidence type="ECO:0000313" key="1">
    <source>
        <dbReference type="EMBL" id="GLT18811.1"/>
    </source>
</evidence>
<accession>A0ABQ6F1Q7</accession>
<name>A0ABQ6F1Q7_9VIBR</name>
<protein>
    <submittedName>
        <fullName evidence="1">Uncharacterized protein</fullName>
    </submittedName>
</protein>
<gene>
    <name evidence="1" type="ORF">GCM10007938_25920</name>
</gene>
<evidence type="ECO:0000313" key="2">
    <source>
        <dbReference type="Proteomes" id="UP001157138"/>
    </source>
</evidence>
<dbReference type="EMBL" id="BSPW01000054">
    <property type="protein sequence ID" value="GLT18811.1"/>
    <property type="molecule type" value="Genomic_DNA"/>
</dbReference>
<organism evidence="1 2">
    <name type="scientific">Vibrio zhanjiangensis</name>
    <dbReference type="NCBI Taxonomy" id="1046128"/>
    <lineage>
        <taxon>Bacteria</taxon>
        <taxon>Pseudomonadati</taxon>
        <taxon>Pseudomonadota</taxon>
        <taxon>Gammaproteobacteria</taxon>
        <taxon>Vibrionales</taxon>
        <taxon>Vibrionaceae</taxon>
        <taxon>Vibrio</taxon>
    </lineage>
</organism>
<sequence length="72" mass="8019">MHIDGGVRCPAGSKLSIPSHRTISNRHSINKIKQIVLAWLYLSLTIDIVFTTNEITNLLLPYVIFLGLKCLG</sequence>
<dbReference type="Proteomes" id="UP001157138">
    <property type="component" value="Unassembled WGS sequence"/>
</dbReference>
<comment type="caution">
    <text evidence="1">The sequence shown here is derived from an EMBL/GenBank/DDBJ whole genome shotgun (WGS) entry which is preliminary data.</text>
</comment>
<proteinExistence type="predicted"/>
<keyword evidence="2" id="KW-1185">Reference proteome</keyword>